<dbReference type="VEuPathDB" id="FungiDB:CC1G_05378"/>
<dbReference type="RefSeq" id="XP_001835416.2">
    <property type="nucleotide sequence ID" value="XM_001835364.2"/>
</dbReference>
<proteinExistence type="predicted"/>
<comment type="caution">
    <text evidence="1">The sequence shown here is derived from an EMBL/GenBank/DDBJ whole genome shotgun (WGS) entry which is preliminary data.</text>
</comment>
<gene>
    <name evidence="1" type="ORF">CC1G_05378</name>
</gene>
<name>A8NPW1_COPC7</name>
<keyword evidence="2" id="KW-1185">Reference proteome</keyword>
<evidence type="ECO:0000313" key="2">
    <source>
        <dbReference type="Proteomes" id="UP000001861"/>
    </source>
</evidence>
<dbReference type="GeneID" id="6011948"/>
<dbReference type="HOGENOM" id="CLU_692640_0_0_1"/>
<dbReference type="InParanoid" id="A8NPW1"/>
<evidence type="ECO:0000313" key="1">
    <source>
        <dbReference type="EMBL" id="EAU86384.2"/>
    </source>
</evidence>
<dbReference type="KEGG" id="cci:CC1G_05378"/>
<dbReference type="EMBL" id="AACS02000008">
    <property type="protein sequence ID" value="EAU86384.2"/>
    <property type="molecule type" value="Genomic_DNA"/>
</dbReference>
<dbReference type="Proteomes" id="UP000001861">
    <property type="component" value="Unassembled WGS sequence"/>
</dbReference>
<organism evidence="1 2">
    <name type="scientific">Coprinopsis cinerea (strain Okayama-7 / 130 / ATCC MYA-4618 / FGSC 9003)</name>
    <name type="common">Inky cap fungus</name>
    <name type="synonym">Hormographiella aspergillata</name>
    <dbReference type="NCBI Taxonomy" id="240176"/>
    <lineage>
        <taxon>Eukaryota</taxon>
        <taxon>Fungi</taxon>
        <taxon>Dikarya</taxon>
        <taxon>Basidiomycota</taxon>
        <taxon>Agaricomycotina</taxon>
        <taxon>Agaricomycetes</taxon>
        <taxon>Agaricomycetidae</taxon>
        <taxon>Agaricales</taxon>
        <taxon>Agaricineae</taxon>
        <taxon>Psathyrellaceae</taxon>
        <taxon>Coprinopsis</taxon>
    </lineage>
</organism>
<accession>A8NPW1</accession>
<protein>
    <submittedName>
        <fullName evidence="1">Uncharacterized protein</fullName>
    </submittedName>
</protein>
<reference evidence="1 2" key="1">
    <citation type="journal article" date="2010" name="Proc. Natl. Acad. Sci. U.S.A.">
        <title>Insights into evolution of multicellular fungi from the assembled chromosomes of the mushroom Coprinopsis cinerea (Coprinus cinereus).</title>
        <authorList>
            <person name="Stajich J.E."/>
            <person name="Wilke S.K."/>
            <person name="Ahren D."/>
            <person name="Au C.H."/>
            <person name="Birren B.W."/>
            <person name="Borodovsky M."/>
            <person name="Burns C."/>
            <person name="Canback B."/>
            <person name="Casselton L.A."/>
            <person name="Cheng C.K."/>
            <person name="Deng J."/>
            <person name="Dietrich F.S."/>
            <person name="Fargo D.C."/>
            <person name="Farman M.L."/>
            <person name="Gathman A.C."/>
            <person name="Goldberg J."/>
            <person name="Guigo R."/>
            <person name="Hoegger P.J."/>
            <person name="Hooker J.B."/>
            <person name="Huggins A."/>
            <person name="James T.Y."/>
            <person name="Kamada T."/>
            <person name="Kilaru S."/>
            <person name="Kodira C."/>
            <person name="Kues U."/>
            <person name="Kupfer D."/>
            <person name="Kwan H.S."/>
            <person name="Lomsadze A."/>
            <person name="Li W."/>
            <person name="Lilly W.W."/>
            <person name="Ma L.J."/>
            <person name="Mackey A.J."/>
            <person name="Manning G."/>
            <person name="Martin F."/>
            <person name="Muraguchi H."/>
            <person name="Natvig D.O."/>
            <person name="Palmerini H."/>
            <person name="Ramesh M.A."/>
            <person name="Rehmeyer C.J."/>
            <person name="Roe B.A."/>
            <person name="Shenoy N."/>
            <person name="Stanke M."/>
            <person name="Ter-Hovhannisyan V."/>
            <person name="Tunlid A."/>
            <person name="Velagapudi R."/>
            <person name="Vision T.J."/>
            <person name="Zeng Q."/>
            <person name="Zolan M.E."/>
            <person name="Pukkila P.J."/>
        </authorList>
    </citation>
    <scope>NUCLEOTIDE SEQUENCE [LARGE SCALE GENOMIC DNA]</scope>
    <source>
        <strain evidence="2">Okayama-7 / 130 / ATCC MYA-4618 / FGSC 9003</strain>
    </source>
</reference>
<sequence>MSTKPDQSFTAQDSRAYSALRNFVRGEVWVKIYRAISEDPTSDTALLEGHLDDDSRFDEYLRQYFAEKKEDLKKHLNIPASDSTFKKRCSQIAENLFSAAIGATPRVKVTFSTATKTIMDDLNLGVYCAGPLTESRIAEFIKLVDKVHSCGLDKHIDDLLRAEGGNLDPERRRLKRTVSGSNEAECRMLIDLTLDRAVALSNGITGKYECIRVEVALAETPRSSENATGIGGPVDVTSRDGKIYSFTGIVDYIVTLSSDDLRVLDLPAKLVSIAAADELQMAILEAKHEMTEEELMRHLPQLVTQAIVTIKVLRWNALACILSDGFQYIFAVMERVDATSDKYILYHYKSFQFIDNHVPGLEKAKLLLAMITSWGVLNPELDIRPKVKNHADSFVSGI</sequence>
<dbReference type="AlphaFoldDB" id="A8NPW1"/>
<dbReference type="OrthoDB" id="3144838at2759"/>